<evidence type="ECO:0000256" key="2">
    <source>
        <dbReference type="SAM" id="Phobius"/>
    </source>
</evidence>
<comment type="caution">
    <text evidence="3">The sequence shown here is derived from an EMBL/GenBank/DDBJ whole genome shotgun (WGS) entry which is preliminary data.</text>
</comment>
<feature type="transmembrane region" description="Helical" evidence="2">
    <location>
        <begin position="31"/>
        <end position="51"/>
    </location>
</feature>
<keyword evidence="2" id="KW-0472">Membrane</keyword>
<dbReference type="EMBL" id="JAPEIS010000010">
    <property type="protein sequence ID" value="KAJ8062572.1"/>
    <property type="molecule type" value="Genomic_DNA"/>
</dbReference>
<keyword evidence="2" id="KW-0812">Transmembrane</keyword>
<sequence>MAVILHTIQPQTAEPLRIRYFSRVARKMFKFYIFMGILISHIIAMAISAIADTYQDLILDYYYFAREADPELTVKIKSMPLLLDQWEISKQMTPRPMIKLQSGRSEGALKPTPTKPRPMFKLQSKRKTKPKPLQTKQQPTTNSFQ</sequence>
<dbReference type="Proteomes" id="UP001152300">
    <property type="component" value="Unassembled WGS sequence"/>
</dbReference>
<evidence type="ECO:0000313" key="3">
    <source>
        <dbReference type="EMBL" id="KAJ8062572.1"/>
    </source>
</evidence>
<gene>
    <name evidence="3" type="ORF">OCU04_009097</name>
</gene>
<name>A0A9X0AGY4_9HELO</name>
<accession>A0A9X0AGY4</accession>
<reference evidence="3" key="1">
    <citation type="submission" date="2022-11" db="EMBL/GenBank/DDBJ databases">
        <title>Genome Resource of Sclerotinia nivalis Strain SnTB1, a Plant Pathogen Isolated from American Ginseng.</title>
        <authorList>
            <person name="Fan S."/>
        </authorList>
    </citation>
    <scope>NUCLEOTIDE SEQUENCE</scope>
    <source>
        <strain evidence="3">SnTB1</strain>
    </source>
</reference>
<feature type="region of interest" description="Disordered" evidence="1">
    <location>
        <begin position="95"/>
        <end position="145"/>
    </location>
</feature>
<evidence type="ECO:0000313" key="4">
    <source>
        <dbReference type="Proteomes" id="UP001152300"/>
    </source>
</evidence>
<dbReference type="AlphaFoldDB" id="A0A9X0AGY4"/>
<protein>
    <submittedName>
        <fullName evidence="3">Uncharacterized protein</fullName>
    </submittedName>
</protein>
<organism evidence="3 4">
    <name type="scientific">Sclerotinia nivalis</name>
    <dbReference type="NCBI Taxonomy" id="352851"/>
    <lineage>
        <taxon>Eukaryota</taxon>
        <taxon>Fungi</taxon>
        <taxon>Dikarya</taxon>
        <taxon>Ascomycota</taxon>
        <taxon>Pezizomycotina</taxon>
        <taxon>Leotiomycetes</taxon>
        <taxon>Helotiales</taxon>
        <taxon>Sclerotiniaceae</taxon>
        <taxon>Sclerotinia</taxon>
    </lineage>
</organism>
<keyword evidence="2" id="KW-1133">Transmembrane helix</keyword>
<feature type="compositionally biased region" description="Low complexity" evidence="1">
    <location>
        <begin position="131"/>
        <end position="145"/>
    </location>
</feature>
<keyword evidence="4" id="KW-1185">Reference proteome</keyword>
<proteinExistence type="predicted"/>
<evidence type="ECO:0000256" key="1">
    <source>
        <dbReference type="SAM" id="MobiDB-lite"/>
    </source>
</evidence>